<feature type="domain" description="GIY-YIG" evidence="2">
    <location>
        <begin position="4"/>
        <end position="79"/>
    </location>
</feature>
<evidence type="ECO:0000259" key="2">
    <source>
        <dbReference type="PROSITE" id="PS50164"/>
    </source>
</evidence>
<accession>A0A1G6PZH3</accession>
<evidence type="ECO:0000313" key="4">
    <source>
        <dbReference type="Proteomes" id="UP000199387"/>
    </source>
</evidence>
<dbReference type="PANTHER" id="PTHR34477">
    <property type="entry name" value="UPF0213 PROTEIN YHBQ"/>
    <property type="match status" value="1"/>
</dbReference>
<dbReference type="STRING" id="1236220.SAMN04488112_11910"/>
<dbReference type="PROSITE" id="PS50164">
    <property type="entry name" value="GIY_YIG"/>
    <property type="match status" value="1"/>
</dbReference>
<protein>
    <submittedName>
        <fullName evidence="3">Putative endonuclease</fullName>
    </submittedName>
</protein>
<dbReference type="RefSeq" id="WP_091572013.1">
    <property type="nucleotide sequence ID" value="NZ_FMZA01000019.1"/>
</dbReference>
<dbReference type="GO" id="GO:0004519">
    <property type="term" value="F:endonuclease activity"/>
    <property type="evidence" value="ECO:0007669"/>
    <property type="project" value="UniProtKB-KW"/>
</dbReference>
<dbReference type="AlphaFoldDB" id="A0A1G6PZH3"/>
<dbReference type="InterPro" id="IPR000305">
    <property type="entry name" value="GIY-YIG_endonuc"/>
</dbReference>
<dbReference type="Gene3D" id="3.40.1440.10">
    <property type="entry name" value="GIY-YIG endonuclease"/>
    <property type="match status" value="1"/>
</dbReference>
<dbReference type="InterPro" id="IPR035901">
    <property type="entry name" value="GIY-YIG_endonuc_sf"/>
</dbReference>
<keyword evidence="3" id="KW-0540">Nuclease</keyword>
<sequence>MSKKEYVLYILECADGTLYTGITNHLSKRIQQHERGNGAKYTRGRGPFSLVWTEEGLTRSEALVREREIKKLSRRQKLAMIGKGMADDATKKF</sequence>
<evidence type="ECO:0000313" key="3">
    <source>
        <dbReference type="EMBL" id="SDC85590.1"/>
    </source>
</evidence>
<reference evidence="3 4" key="1">
    <citation type="submission" date="2016-10" db="EMBL/GenBank/DDBJ databases">
        <authorList>
            <person name="de Groot N.N."/>
        </authorList>
    </citation>
    <scope>NUCLEOTIDE SEQUENCE [LARGE SCALE GENOMIC DNA]</scope>
    <source>
        <strain evidence="3 4">DSM 45514</strain>
    </source>
</reference>
<dbReference type="Proteomes" id="UP000199387">
    <property type="component" value="Unassembled WGS sequence"/>
</dbReference>
<keyword evidence="4" id="KW-1185">Reference proteome</keyword>
<keyword evidence="3" id="KW-0255">Endonuclease</keyword>
<gene>
    <name evidence="3" type="ORF">SAMN04488112_11910</name>
</gene>
<comment type="similarity">
    <text evidence="1">Belongs to the UPF0213 family.</text>
</comment>
<keyword evidence="3" id="KW-0378">Hydrolase</keyword>
<organism evidence="3 4">
    <name type="scientific">Melghirimyces thermohalophilus</name>
    <dbReference type="NCBI Taxonomy" id="1236220"/>
    <lineage>
        <taxon>Bacteria</taxon>
        <taxon>Bacillati</taxon>
        <taxon>Bacillota</taxon>
        <taxon>Bacilli</taxon>
        <taxon>Bacillales</taxon>
        <taxon>Thermoactinomycetaceae</taxon>
        <taxon>Melghirimyces</taxon>
    </lineage>
</organism>
<dbReference type="EMBL" id="FMZA01000019">
    <property type="protein sequence ID" value="SDC85590.1"/>
    <property type="molecule type" value="Genomic_DNA"/>
</dbReference>
<dbReference type="InterPro" id="IPR050190">
    <property type="entry name" value="UPF0213_domain"/>
</dbReference>
<dbReference type="OrthoDB" id="9807770at2"/>
<dbReference type="Pfam" id="PF01541">
    <property type="entry name" value="GIY-YIG"/>
    <property type="match status" value="1"/>
</dbReference>
<evidence type="ECO:0000256" key="1">
    <source>
        <dbReference type="ARBA" id="ARBA00007435"/>
    </source>
</evidence>
<name>A0A1G6PZH3_9BACL</name>
<dbReference type="PANTHER" id="PTHR34477:SF1">
    <property type="entry name" value="UPF0213 PROTEIN YHBQ"/>
    <property type="match status" value="1"/>
</dbReference>
<dbReference type="CDD" id="cd10456">
    <property type="entry name" value="GIY-YIG_UPF0213"/>
    <property type="match status" value="1"/>
</dbReference>
<dbReference type="SUPFAM" id="SSF82771">
    <property type="entry name" value="GIY-YIG endonuclease"/>
    <property type="match status" value="1"/>
</dbReference>
<proteinExistence type="inferred from homology"/>